<name>A0A4Z2GPH0_9TELE</name>
<dbReference type="Proteomes" id="UP000314294">
    <property type="component" value="Unassembled WGS sequence"/>
</dbReference>
<evidence type="ECO:0000313" key="1">
    <source>
        <dbReference type="EMBL" id="TNN55181.1"/>
    </source>
</evidence>
<accession>A0A4Z2GPH0</accession>
<dbReference type="AlphaFoldDB" id="A0A4Z2GPH0"/>
<proteinExistence type="predicted"/>
<organism evidence="1 2">
    <name type="scientific">Liparis tanakae</name>
    <name type="common">Tanaka's snailfish</name>
    <dbReference type="NCBI Taxonomy" id="230148"/>
    <lineage>
        <taxon>Eukaryota</taxon>
        <taxon>Metazoa</taxon>
        <taxon>Chordata</taxon>
        <taxon>Craniata</taxon>
        <taxon>Vertebrata</taxon>
        <taxon>Euteleostomi</taxon>
        <taxon>Actinopterygii</taxon>
        <taxon>Neopterygii</taxon>
        <taxon>Teleostei</taxon>
        <taxon>Neoteleostei</taxon>
        <taxon>Acanthomorphata</taxon>
        <taxon>Eupercaria</taxon>
        <taxon>Perciformes</taxon>
        <taxon>Cottioidei</taxon>
        <taxon>Cottales</taxon>
        <taxon>Liparidae</taxon>
        <taxon>Liparis</taxon>
    </lineage>
</organism>
<sequence>MIGTATMTSPQALHTYFMRNCSTMMYQRRLDRISLPNFGEQARRTAAVTKTASPASKVGPLALAPLDLAVRISV</sequence>
<dbReference type="EMBL" id="SRLO01000463">
    <property type="protein sequence ID" value="TNN55181.1"/>
    <property type="molecule type" value="Genomic_DNA"/>
</dbReference>
<evidence type="ECO:0000313" key="2">
    <source>
        <dbReference type="Proteomes" id="UP000314294"/>
    </source>
</evidence>
<protein>
    <submittedName>
        <fullName evidence="1">Uncharacterized protein</fullName>
    </submittedName>
</protein>
<keyword evidence="2" id="KW-1185">Reference proteome</keyword>
<comment type="caution">
    <text evidence="1">The sequence shown here is derived from an EMBL/GenBank/DDBJ whole genome shotgun (WGS) entry which is preliminary data.</text>
</comment>
<reference evidence="1 2" key="1">
    <citation type="submission" date="2019-03" db="EMBL/GenBank/DDBJ databases">
        <title>First draft genome of Liparis tanakae, snailfish: a comprehensive survey of snailfish specific genes.</title>
        <authorList>
            <person name="Kim W."/>
            <person name="Song I."/>
            <person name="Jeong J.-H."/>
            <person name="Kim D."/>
            <person name="Kim S."/>
            <person name="Ryu S."/>
            <person name="Song J.Y."/>
            <person name="Lee S.K."/>
        </authorList>
    </citation>
    <scope>NUCLEOTIDE SEQUENCE [LARGE SCALE GENOMIC DNA]</scope>
    <source>
        <tissue evidence="1">Muscle</tissue>
    </source>
</reference>
<gene>
    <name evidence="1" type="ORF">EYF80_034626</name>
</gene>